<keyword evidence="2" id="KW-0808">Transferase</keyword>
<dbReference type="PANTHER" id="PTHR43686">
    <property type="entry name" value="SULFURTRANSFERASE-RELATED"/>
    <property type="match status" value="1"/>
</dbReference>
<gene>
    <name evidence="2" type="ORF">MNBD_ALPHA05-765</name>
</gene>
<dbReference type="GO" id="GO:0031071">
    <property type="term" value="F:cysteine desulfurase activity"/>
    <property type="evidence" value="ECO:0007669"/>
    <property type="project" value="UniProtKB-EC"/>
</dbReference>
<dbReference type="PANTHER" id="PTHR43686:SF1">
    <property type="entry name" value="AMINOTRAN_5 DOMAIN-CONTAINING PROTEIN"/>
    <property type="match status" value="1"/>
</dbReference>
<dbReference type="InterPro" id="IPR015424">
    <property type="entry name" value="PyrdxlP-dep_Trfase"/>
</dbReference>
<dbReference type="InterPro" id="IPR000192">
    <property type="entry name" value="Aminotrans_V_dom"/>
</dbReference>
<dbReference type="Gene3D" id="3.90.1150.10">
    <property type="entry name" value="Aspartate Aminotransferase, domain 1"/>
    <property type="match status" value="1"/>
</dbReference>
<protein>
    <submittedName>
        <fullName evidence="2">Cysteine desulfurase</fullName>
        <ecNumber evidence="2">2.8.1.7</ecNumber>
    </submittedName>
</protein>
<feature type="domain" description="Aminotransferase class V" evidence="1">
    <location>
        <begin position="33"/>
        <end position="406"/>
    </location>
</feature>
<organism evidence="2">
    <name type="scientific">hydrothermal vent metagenome</name>
    <dbReference type="NCBI Taxonomy" id="652676"/>
    <lineage>
        <taxon>unclassified sequences</taxon>
        <taxon>metagenomes</taxon>
        <taxon>ecological metagenomes</taxon>
    </lineage>
</organism>
<accession>A0A3B0T3D6</accession>
<dbReference type="EMBL" id="UOEH01000338">
    <property type="protein sequence ID" value="VAW01446.1"/>
    <property type="molecule type" value="Genomic_DNA"/>
</dbReference>
<dbReference type="InterPro" id="IPR015421">
    <property type="entry name" value="PyrdxlP-dep_Trfase_major"/>
</dbReference>
<reference evidence="2" key="1">
    <citation type="submission" date="2018-06" db="EMBL/GenBank/DDBJ databases">
        <authorList>
            <person name="Zhirakovskaya E."/>
        </authorList>
    </citation>
    <scope>NUCLEOTIDE SEQUENCE</scope>
</reference>
<dbReference type="Gene3D" id="3.40.640.10">
    <property type="entry name" value="Type I PLP-dependent aspartate aminotransferase-like (Major domain)"/>
    <property type="match status" value="1"/>
</dbReference>
<dbReference type="Pfam" id="PF00266">
    <property type="entry name" value="Aminotran_5"/>
    <property type="match status" value="1"/>
</dbReference>
<evidence type="ECO:0000259" key="1">
    <source>
        <dbReference type="Pfam" id="PF00266"/>
    </source>
</evidence>
<dbReference type="SUPFAM" id="SSF53383">
    <property type="entry name" value="PLP-dependent transferases"/>
    <property type="match status" value="1"/>
</dbReference>
<proteinExistence type="predicted"/>
<dbReference type="EC" id="2.8.1.7" evidence="2"/>
<dbReference type="AlphaFoldDB" id="A0A3B0T3D6"/>
<name>A0A3B0T3D6_9ZZZZ</name>
<dbReference type="InterPro" id="IPR015422">
    <property type="entry name" value="PyrdxlP-dep_Trfase_small"/>
</dbReference>
<sequence>MPTNASLLDKIRKSVIGDDRVFDGPFGARRITYADYTASGRSLDFIEDFLRDRVLPYYANTHSEASLTGLQTTRYREQARAQIHRSIGANDKYAIIFCGSGATGAINRLIDILNIRIPANLDAKYALSKAIPAGERPVVFIGPYEHHSNELPWRETIAEVVAINEDADGRIDLKHLEQQLRLYQDRKLLIGSFSAASNVTGIISDMHAISNLLHAHNALSFWDYAAAAPYMAIDVSGGDASPSMDALFISPHKFVGGPGSPGVLVVHKRLMDNRVPARPGGGTVSYVNPIEHVYITDQEHREEGGTPAIIESIRAGLVFQLKDRVGVDLIEARETAFVRRALKAWSANPNIHVLGNPELPRLSIISFIIRYGKQNLHHDFVVALLNDLFGIQSRGGCSCAGPYGHRLLHIGLDQSHAFEESIVHGCIGIKPGWARIGFNYFFSDTVVDYIIEAIDLIAEHGWKLLPFYTFDLETGLWRHRKAADVAPAVLDNMDIFNPVASTTATIGEEALAGYLEEARRTFAQMQCAKTMPACTKEPFSCEAEALRWFPLPEEIREKLLAK</sequence>
<evidence type="ECO:0000313" key="2">
    <source>
        <dbReference type="EMBL" id="VAW01446.1"/>
    </source>
</evidence>